<dbReference type="OrthoDB" id="9804312at2"/>
<dbReference type="PANTHER" id="PTHR43861">
    <property type="entry name" value="TRANS-ACONITATE 2-METHYLTRANSFERASE-RELATED"/>
    <property type="match status" value="1"/>
</dbReference>
<dbReference type="GO" id="GO:0008168">
    <property type="term" value="F:methyltransferase activity"/>
    <property type="evidence" value="ECO:0000318"/>
    <property type="project" value="GO_Central"/>
</dbReference>
<feature type="compositionally biased region" description="Polar residues" evidence="2">
    <location>
        <begin position="186"/>
        <end position="202"/>
    </location>
</feature>
<sequence length="278" mass="30601">MCVSLSGGLSCQGQLNFIRFLQTVCISVNRVTDDPSNDFFFEAYDRENIAYGMQPSPELAAYLKQTGAKASTYTQRPKAIDLGAGAGRDTLALAAAGYDVTSVDVSERGLDRIRERAERTDLSERIQTVVCDVRELSMEANQYAAVIATTVLDHIPGTDAPAVWKKMCASLTDHGMLYAQVHTTEDPGSNQSPGKESDQPVSETAGAVINYFRPNQLVGWACDPDSKLRVLRYEERLEWDTTHGAPHQHGKAVLLAVRHGFHPEWFGQPAAFPRPEQD</sequence>
<organism evidence="4 5">
    <name type="scientific">Rhodopirellula baltica (strain DSM 10527 / NCIMB 13988 / SH1)</name>
    <dbReference type="NCBI Taxonomy" id="243090"/>
    <lineage>
        <taxon>Bacteria</taxon>
        <taxon>Pseudomonadati</taxon>
        <taxon>Planctomycetota</taxon>
        <taxon>Planctomycetia</taxon>
        <taxon>Pirellulales</taxon>
        <taxon>Pirellulaceae</taxon>
        <taxon>Rhodopirellula</taxon>
    </lineage>
</organism>
<dbReference type="InterPro" id="IPR041698">
    <property type="entry name" value="Methyltransf_25"/>
</dbReference>
<evidence type="ECO:0000259" key="3">
    <source>
        <dbReference type="Pfam" id="PF13649"/>
    </source>
</evidence>
<dbReference type="KEGG" id="rba:RB6973"/>
<evidence type="ECO:0000313" key="4">
    <source>
        <dbReference type="EMBL" id="CAD75107.1"/>
    </source>
</evidence>
<evidence type="ECO:0000256" key="2">
    <source>
        <dbReference type="SAM" id="MobiDB-lite"/>
    </source>
</evidence>
<feature type="domain" description="Methyltransferase" evidence="3">
    <location>
        <begin position="80"/>
        <end position="175"/>
    </location>
</feature>
<dbReference type="AlphaFoldDB" id="Q7UPF5"/>
<dbReference type="EMBL" id="BX294145">
    <property type="protein sequence ID" value="CAD75107.1"/>
    <property type="molecule type" value="Genomic_DNA"/>
</dbReference>
<dbReference type="SUPFAM" id="SSF53335">
    <property type="entry name" value="S-adenosyl-L-methionine-dependent methyltransferases"/>
    <property type="match status" value="1"/>
</dbReference>
<reference evidence="4 5" key="1">
    <citation type="journal article" date="2003" name="Proc. Natl. Acad. Sci. U.S.A.">
        <title>Complete genome sequence of the marine planctomycete Pirellula sp. strain 1.</title>
        <authorList>
            <person name="Gloeckner F.O."/>
            <person name="Kube M."/>
            <person name="Bauer M."/>
            <person name="Teeling H."/>
            <person name="Lombardot T."/>
            <person name="Ludwig W."/>
            <person name="Gade D."/>
            <person name="Beck A."/>
            <person name="Borzym K."/>
            <person name="Heitmann K."/>
            <person name="Rabus R."/>
            <person name="Schlesner H."/>
            <person name="Amann R."/>
            <person name="Reinhardt R."/>
        </authorList>
    </citation>
    <scope>NUCLEOTIDE SEQUENCE [LARGE SCALE GENOMIC DNA]</scope>
    <source>
        <strain evidence="5">DSM 10527 / NCIMB 13988 / SH1</strain>
    </source>
</reference>
<feature type="region of interest" description="Disordered" evidence="2">
    <location>
        <begin position="183"/>
        <end position="202"/>
    </location>
</feature>
<dbReference type="EnsemblBacteria" id="CAD75107">
    <property type="protein sequence ID" value="CAD75107"/>
    <property type="gene ID" value="RB6973"/>
</dbReference>
<evidence type="ECO:0000256" key="1">
    <source>
        <dbReference type="ARBA" id="ARBA00022679"/>
    </source>
</evidence>
<gene>
    <name evidence="4" type="primary">tehB</name>
    <name evidence="4" type="ordered locus">RB6973</name>
</gene>
<evidence type="ECO:0000313" key="5">
    <source>
        <dbReference type="Proteomes" id="UP000001025"/>
    </source>
</evidence>
<dbReference type="Proteomes" id="UP000001025">
    <property type="component" value="Chromosome"/>
</dbReference>
<dbReference type="Gene3D" id="3.40.50.150">
    <property type="entry name" value="Vaccinia Virus protein VP39"/>
    <property type="match status" value="1"/>
</dbReference>
<dbReference type="PATRIC" id="fig|243090.15.peg.3377"/>
<dbReference type="eggNOG" id="COG2230">
    <property type="taxonomic scope" value="Bacteria"/>
</dbReference>
<dbReference type="STRING" id="243090.RB6973"/>
<keyword evidence="5" id="KW-1185">Reference proteome</keyword>
<name>Q7UPF5_RHOBA</name>
<dbReference type="Pfam" id="PF13649">
    <property type="entry name" value="Methyltransf_25"/>
    <property type="match status" value="1"/>
</dbReference>
<protein>
    <submittedName>
        <fullName evidence="4">Probable tellurite resistance protein TehB</fullName>
    </submittedName>
</protein>
<proteinExistence type="predicted"/>
<accession>Q7UPF5</accession>
<keyword evidence="1" id="KW-0808">Transferase</keyword>
<dbReference type="HOGENOM" id="CLU_1000676_0_0_0"/>
<dbReference type="CDD" id="cd02440">
    <property type="entry name" value="AdoMet_MTases"/>
    <property type="match status" value="1"/>
</dbReference>
<dbReference type="InterPro" id="IPR029063">
    <property type="entry name" value="SAM-dependent_MTases_sf"/>
</dbReference>
<dbReference type="InParanoid" id="Q7UPF5"/>